<dbReference type="Proteomes" id="UP001501083">
    <property type="component" value="Unassembled WGS sequence"/>
</dbReference>
<evidence type="ECO:0000313" key="1">
    <source>
        <dbReference type="EMBL" id="GAA5075346.1"/>
    </source>
</evidence>
<gene>
    <name evidence="1" type="ORF">GCM10025759_18810</name>
</gene>
<reference evidence="2" key="1">
    <citation type="journal article" date="2019" name="Int. J. Syst. Evol. Microbiol.">
        <title>The Global Catalogue of Microorganisms (GCM) 10K type strain sequencing project: providing services to taxonomists for standard genome sequencing and annotation.</title>
        <authorList>
            <consortium name="The Broad Institute Genomics Platform"/>
            <consortium name="The Broad Institute Genome Sequencing Center for Infectious Disease"/>
            <person name="Wu L."/>
            <person name="Ma J."/>
        </authorList>
    </citation>
    <scope>NUCLEOTIDE SEQUENCE [LARGE SCALE GENOMIC DNA]</scope>
    <source>
        <strain evidence="2">JCM 19212</strain>
    </source>
</reference>
<organism evidence="1 2">
    <name type="scientific">Lysobacter panacisoli</name>
    <dbReference type="NCBI Taxonomy" id="1255263"/>
    <lineage>
        <taxon>Bacteria</taxon>
        <taxon>Pseudomonadati</taxon>
        <taxon>Pseudomonadota</taxon>
        <taxon>Gammaproteobacteria</taxon>
        <taxon>Lysobacterales</taxon>
        <taxon>Lysobacteraceae</taxon>
        <taxon>Lysobacter</taxon>
    </lineage>
</organism>
<comment type="caution">
    <text evidence="1">The sequence shown here is derived from an EMBL/GenBank/DDBJ whole genome shotgun (WGS) entry which is preliminary data.</text>
</comment>
<accession>A0ABP9LFC7</accession>
<sequence>MGARRGPTPYAEMQAELGRLRDDLWTVRMAIINLMPPEAKKLLMSHYGRPSDQPLWDWASETAEKLIEQCQNVIQATYQGQPFGAPRAYCPLCGDGSSSFYEEGFALPTGLMRHLTGYGNMRQCEVFRAALALAKGNQR</sequence>
<dbReference type="EMBL" id="BAABKY010000002">
    <property type="protein sequence ID" value="GAA5075346.1"/>
    <property type="molecule type" value="Genomic_DNA"/>
</dbReference>
<keyword evidence="2" id="KW-1185">Reference proteome</keyword>
<protein>
    <submittedName>
        <fullName evidence="1">Uncharacterized protein</fullName>
    </submittedName>
</protein>
<evidence type="ECO:0000313" key="2">
    <source>
        <dbReference type="Proteomes" id="UP001501083"/>
    </source>
</evidence>
<name>A0ABP9LFC7_9GAMM</name>
<proteinExistence type="predicted"/>